<dbReference type="Proteomes" id="UP001071230">
    <property type="component" value="Unassembled WGS sequence"/>
</dbReference>
<dbReference type="AlphaFoldDB" id="A0A8S0W868"/>
<keyword evidence="4" id="KW-1185">Reference proteome</keyword>
<dbReference type="KEGG" id="aacx:DEACI_2216"/>
<evidence type="ECO:0008006" key="5">
    <source>
        <dbReference type="Google" id="ProtNLM"/>
    </source>
</evidence>
<name>A0A8S0W868_9FIRM</name>
<sequence>MSRRWISGLVAGGVAGAALGLLAVPRRTRSSWTRQGRRLWTRGRKIWG</sequence>
<evidence type="ECO:0000313" key="4">
    <source>
        <dbReference type="Proteomes" id="UP001071230"/>
    </source>
</evidence>
<accession>A0A8S0W868</accession>
<dbReference type="Proteomes" id="UP000836597">
    <property type="component" value="Chromosome"/>
</dbReference>
<proteinExistence type="predicted"/>
<gene>
    <name evidence="3" type="ORF">DEACI_1491</name>
    <name evidence="2" type="ORF">DEACI_2216</name>
</gene>
<keyword evidence="1" id="KW-0472">Membrane</keyword>
<evidence type="ECO:0000313" key="3">
    <source>
        <dbReference type="EMBL" id="CEJ07036.1"/>
    </source>
</evidence>
<keyword evidence="1" id="KW-1133">Transmembrane helix</keyword>
<dbReference type="RefSeq" id="WP_240985066.1">
    <property type="nucleotide sequence ID" value="NZ_CDGJ01000037.1"/>
</dbReference>
<dbReference type="EMBL" id="LR746496">
    <property type="protein sequence ID" value="CAA7601549.1"/>
    <property type="molecule type" value="Genomic_DNA"/>
</dbReference>
<evidence type="ECO:0000256" key="1">
    <source>
        <dbReference type="SAM" id="Phobius"/>
    </source>
</evidence>
<protein>
    <recommendedName>
        <fullName evidence="5">YtxH domain-containing protein</fullName>
    </recommendedName>
</protein>
<dbReference type="EMBL" id="CDGJ01000037">
    <property type="protein sequence ID" value="CEJ07036.1"/>
    <property type="molecule type" value="Genomic_DNA"/>
</dbReference>
<evidence type="ECO:0000313" key="2">
    <source>
        <dbReference type="EMBL" id="CAA7601549.1"/>
    </source>
</evidence>
<reference evidence="3" key="1">
    <citation type="submission" date="2014-11" db="EMBL/GenBank/DDBJ databases">
        <authorList>
            <person name="Hornung B.V."/>
        </authorList>
    </citation>
    <scope>NUCLEOTIDE SEQUENCE</scope>
    <source>
        <strain evidence="3">INE</strain>
    </source>
</reference>
<feature type="transmembrane region" description="Helical" evidence="1">
    <location>
        <begin position="6"/>
        <end position="24"/>
    </location>
</feature>
<organism evidence="2">
    <name type="scientific">Acididesulfobacillus acetoxydans</name>
    <dbReference type="NCBI Taxonomy" id="1561005"/>
    <lineage>
        <taxon>Bacteria</taxon>
        <taxon>Bacillati</taxon>
        <taxon>Bacillota</taxon>
        <taxon>Clostridia</taxon>
        <taxon>Eubacteriales</taxon>
        <taxon>Peptococcaceae</taxon>
        <taxon>Acididesulfobacillus</taxon>
    </lineage>
</organism>
<reference evidence="2" key="2">
    <citation type="submission" date="2020-01" db="EMBL/GenBank/DDBJ databases">
        <authorList>
            <person name="Hornung B."/>
        </authorList>
    </citation>
    <scope>NUCLEOTIDE SEQUENCE</scope>
    <source>
        <strain evidence="2">PacBioINE</strain>
    </source>
</reference>
<keyword evidence="1" id="KW-0812">Transmembrane</keyword>